<dbReference type="InterPro" id="IPR000182">
    <property type="entry name" value="GNAT_dom"/>
</dbReference>
<protein>
    <submittedName>
        <fullName evidence="2">GNAT family N-acetyltransferase</fullName>
    </submittedName>
</protein>
<organism evidence="2 3">
    <name type="scientific">Actinomadura vinacea</name>
    <dbReference type="NCBI Taxonomy" id="115336"/>
    <lineage>
        <taxon>Bacteria</taxon>
        <taxon>Bacillati</taxon>
        <taxon>Actinomycetota</taxon>
        <taxon>Actinomycetes</taxon>
        <taxon>Streptosporangiales</taxon>
        <taxon>Thermomonosporaceae</taxon>
        <taxon>Actinomadura</taxon>
    </lineage>
</organism>
<dbReference type="RefSeq" id="WP_344589328.1">
    <property type="nucleotide sequence ID" value="NZ_BAAARW010000011.1"/>
</dbReference>
<feature type="domain" description="N-acetyltransferase" evidence="1">
    <location>
        <begin position="14"/>
        <end position="172"/>
    </location>
</feature>
<dbReference type="Gene3D" id="3.40.630.30">
    <property type="match status" value="1"/>
</dbReference>
<evidence type="ECO:0000313" key="2">
    <source>
        <dbReference type="EMBL" id="GAA2415947.1"/>
    </source>
</evidence>
<keyword evidence="3" id="KW-1185">Reference proteome</keyword>
<dbReference type="InterPro" id="IPR016181">
    <property type="entry name" value="Acyl_CoA_acyltransferase"/>
</dbReference>
<dbReference type="InterPro" id="IPR051908">
    <property type="entry name" value="Ribosomal_N-acetyltransferase"/>
</dbReference>
<sequence length="173" mass="18674">MPEPITETVETPRLRLEPLAVHHAEEMADVLGDPRLHRYIGGAPLPLGELRARYEHLVAGPSPFHQEQWLNWIVRRRRDGRAVGTVQATVTPGQDGPCASVAWVIGMPYQGFGFASEAARALVDWLGGRGVRRVVANVHPANLASAAVARRAGLRPTGGRAGDEVVWSDGGDP</sequence>
<dbReference type="SUPFAM" id="SSF55729">
    <property type="entry name" value="Acyl-CoA N-acyltransferases (Nat)"/>
    <property type="match status" value="1"/>
</dbReference>
<evidence type="ECO:0000259" key="1">
    <source>
        <dbReference type="PROSITE" id="PS51186"/>
    </source>
</evidence>
<proteinExistence type="predicted"/>
<dbReference type="Proteomes" id="UP001501231">
    <property type="component" value="Unassembled WGS sequence"/>
</dbReference>
<gene>
    <name evidence="2" type="ORF">GCM10010191_27900</name>
</gene>
<comment type="caution">
    <text evidence="2">The sequence shown here is derived from an EMBL/GenBank/DDBJ whole genome shotgun (WGS) entry which is preliminary data.</text>
</comment>
<dbReference type="EMBL" id="BAAARW010000011">
    <property type="protein sequence ID" value="GAA2415947.1"/>
    <property type="molecule type" value="Genomic_DNA"/>
</dbReference>
<dbReference type="PANTHER" id="PTHR43441:SF10">
    <property type="entry name" value="ACETYLTRANSFERASE"/>
    <property type="match status" value="1"/>
</dbReference>
<dbReference type="PROSITE" id="PS51186">
    <property type="entry name" value="GNAT"/>
    <property type="match status" value="1"/>
</dbReference>
<dbReference type="Pfam" id="PF13302">
    <property type="entry name" value="Acetyltransf_3"/>
    <property type="match status" value="1"/>
</dbReference>
<accession>A0ABN3IY01</accession>
<name>A0ABN3IY01_9ACTN</name>
<dbReference type="PANTHER" id="PTHR43441">
    <property type="entry name" value="RIBOSOMAL-PROTEIN-SERINE ACETYLTRANSFERASE"/>
    <property type="match status" value="1"/>
</dbReference>
<evidence type="ECO:0000313" key="3">
    <source>
        <dbReference type="Proteomes" id="UP001501231"/>
    </source>
</evidence>
<reference evidence="2 3" key="1">
    <citation type="journal article" date="2019" name="Int. J. Syst. Evol. Microbiol.">
        <title>The Global Catalogue of Microorganisms (GCM) 10K type strain sequencing project: providing services to taxonomists for standard genome sequencing and annotation.</title>
        <authorList>
            <consortium name="The Broad Institute Genomics Platform"/>
            <consortium name="The Broad Institute Genome Sequencing Center for Infectious Disease"/>
            <person name="Wu L."/>
            <person name="Ma J."/>
        </authorList>
    </citation>
    <scope>NUCLEOTIDE SEQUENCE [LARGE SCALE GENOMIC DNA]</scope>
    <source>
        <strain evidence="2 3">JCM 3325</strain>
    </source>
</reference>